<dbReference type="Proteomes" id="UP001243623">
    <property type="component" value="Chromosome"/>
</dbReference>
<dbReference type="Pfam" id="PF04977">
    <property type="entry name" value="DivIC"/>
    <property type="match status" value="1"/>
</dbReference>
<keyword evidence="1" id="KW-1133">Transmembrane helix</keyword>
<proteinExistence type="predicted"/>
<reference evidence="2" key="1">
    <citation type="submission" date="2023-03" db="EMBL/GenBank/DDBJ databases">
        <title>Selenobaculum gbiensis gen. nov. sp. nov., a new bacterium isolated from the gut microbiota of IBD patient.</title>
        <authorList>
            <person name="Yeo S."/>
            <person name="Park H."/>
            <person name="Huh C.S."/>
        </authorList>
    </citation>
    <scope>NUCLEOTIDE SEQUENCE</scope>
    <source>
        <strain evidence="2">ICN-92133</strain>
    </source>
</reference>
<feature type="transmembrane region" description="Helical" evidence="1">
    <location>
        <begin position="7"/>
        <end position="26"/>
    </location>
</feature>
<accession>A0A9Y2AK17</accession>
<evidence type="ECO:0000256" key="1">
    <source>
        <dbReference type="SAM" id="Phobius"/>
    </source>
</evidence>
<keyword evidence="1" id="KW-0812">Transmembrane</keyword>
<dbReference type="AlphaFoldDB" id="A0A9Y2AK17"/>
<name>A0A9Y2AK17_9FIRM</name>
<keyword evidence="1" id="KW-0472">Membrane</keyword>
<organism evidence="2 3">
    <name type="scientific">Selenobaculum gibii</name>
    <dbReference type="NCBI Taxonomy" id="3054208"/>
    <lineage>
        <taxon>Bacteria</taxon>
        <taxon>Bacillati</taxon>
        <taxon>Bacillota</taxon>
        <taxon>Negativicutes</taxon>
        <taxon>Selenomonadales</taxon>
        <taxon>Selenomonadaceae</taxon>
        <taxon>Selenobaculum</taxon>
    </lineage>
</organism>
<gene>
    <name evidence="2" type="ORF">P3F81_03270</name>
</gene>
<dbReference type="InterPro" id="IPR007060">
    <property type="entry name" value="FtsL/DivIC"/>
</dbReference>
<dbReference type="EMBL" id="CP120678">
    <property type="protein sequence ID" value="WIW71347.1"/>
    <property type="molecule type" value="Genomic_DNA"/>
</dbReference>
<keyword evidence="3" id="KW-1185">Reference proteome</keyword>
<protein>
    <submittedName>
        <fullName evidence="2">Septum formation initiator family protein</fullName>
    </submittedName>
</protein>
<dbReference type="KEGG" id="sgbi:P3F81_03270"/>
<dbReference type="RefSeq" id="WP_147667668.1">
    <property type="nucleotide sequence ID" value="NZ_CP120678.1"/>
</dbReference>
<evidence type="ECO:0000313" key="2">
    <source>
        <dbReference type="EMBL" id="WIW71347.1"/>
    </source>
</evidence>
<evidence type="ECO:0000313" key="3">
    <source>
        <dbReference type="Proteomes" id="UP001243623"/>
    </source>
</evidence>
<sequence length="93" mass="10719">MRVKPKVTWFRLVLVGIIVYFGSILVNQQSHLNEISKEQSLADTKLQQVTDLHKSLEEEKHNLNDLAYIEKIAREELGLVKKGEMPFILSNKS</sequence>